<evidence type="ECO:0000256" key="2">
    <source>
        <dbReference type="ARBA" id="ARBA00009578"/>
    </source>
</evidence>
<dbReference type="GO" id="GO:0046872">
    <property type="term" value="F:metal ion binding"/>
    <property type="evidence" value="ECO:0007669"/>
    <property type="project" value="UniProtKB-KW"/>
</dbReference>
<feature type="transmembrane region" description="Helical" evidence="14">
    <location>
        <begin position="346"/>
        <end position="368"/>
    </location>
</feature>
<dbReference type="GO" id="GO:0004129">
    <property type="term" value="F:cytochrome-c oxidase activity"/>
    <property type="evidence" value="ECO:0007669"/>
    <property type="project" value="InterPro"/>
</dbReference>
<dbReference type="SUPFAM" id="SSF81442">
    <property type="entry name" value="Cytochrome c oxidase subunit I-like"/>
    <property type="match status" value="1"/>
</dbReference>
<dbReference type="Pfam" id="PF00115">
    <property type="entry name" value="COX1"/>
    <property type="match status" value="1"/>
</dbReference>
<sequence>MLGKLSWSDIPIDVPILVGTFAGAAIAGLAVLGLITYYGKWGYLWKEWFTSVDHKRLGVMYIVLALVALFRGFADAIMMRSQLALAYAGNPGYLPPHHYDQIFSAHGTIMIFFMAMAFMTGLMNVIVPLQIGARDVAFPFLNSLSFWMTTISFVLINVSLFIGEFSQCGWLAYPPLSEQQFSPGVGVDYYIWAVQLSGVGTLLTGVNFFTTIVKMRAPGMTYMKMPVFTWTIFCTSVLIMLSFPILTVALGLLGLDRYLGMHFFTNDGGGNQMLYLSVIWGWGHPEVYILVLPAFGAFSEITQTFSRKPLFGYNTMVYATCSIMVLSMVVWLHHFFTMGAGANVNTFFGVMTMIIAIPTGVKIFNWLFTMYKGRVEFHATMYWVIGFMITFTIGGMTGVMLAIPAADFVLHNSLFVIAHFHNVIIGGVYFGYVAAMNFWFPKAFGFKLNEAWGKRAFWLWFVGFYFAFMPLYVLGFEGMTRRMNHYDNPEWYPWLLVAEAGAVMIALGIVCQLTQLYVSIRDRNLAENRDLTGDPWNARTLEWSTSSPPPFYNFAVVPAVHDLDAFAHNKEAGIDTRAAGSNYQPIHMPKNTAAGFSIGVFSLILGFAAVWWIWWLAAVGLIGVIATVIARSSNNDVDYYVPASEVARIENEHTRNLLAAQAAE</sequence>
<dbReference type="InterPro" id="IPR036927">
    <property type="entry name" value="Cyt_c_oxase-like_su1_sf"/>
</dbReference>
<keyword evidence="6" id="KW-0679">Respiratory chain</keyword>
<evidence type="ECO:0000256" key="10">
    <source>
        <dbReference type="ARBA" id="ARBA00022989"/>
    </source>
</evidence>
<keyword evidence="9" id="KW-0249">Electron transport</keyword>
<feature type="transmembrane region" description="Helical" evidence="14">
    <location>
        <begin position="59"/>
        <end position="83"/>
    </location>
</feature>
<dbReference type="EMBL" id="JABEQI010000003">
    <property type="protein sequence ID" value="MBB2186137.1"/>
    <property type="molecule type" value="Genomic_DNA"/>
</dbReference>
<dbReference type="GO" id="GO:0005886">
    <property type="term" value="C:plasma membrane"/>
    <property type="evidence" value="ECO:0007669"/>
    <property type="project" value="UniProtKB-SubCell"/>
</dbReference>
<dbReference type="NCBIfam" id="TIGR02843">
    <property type="entry name" value="CyoB"/>
    <property type="match status" value="1"/>
</dbReference>
<feature type="transmembrane region" description="Helical" evidence="14">
    <location>
        <begin position="189"/>
        <end position="209"/>
    </location>
</feature>
<dbReference type="CDD" id="cd01662">
    <property type="entry name" value="Ubiquinol_Oxidase_I"/>
    <property type="match status" value="1"/>
</dbReference>
<dbReference type="InterPro" id="IPR023616">
    <property type="entry name" value="Cyt_c_oxase-like_su1_dom"/>
</dbReference>
<feature type="domain" description="Cytochrome oxidase subunit I profile" evidence="15">
    <location>
        <begin position="39"/>
        <end position="561"/>
    </location>
</feature>
<evidence type="ECO:0000256" key="3">
    <source>
        <dbReference type="ARBA" id="ARBA00022448"/>
    </source>
</evidence>
<feature type="transmembrane region" description="Helical" evidence="14">
    <location>
        <begin position="139"/>
        <end position="162"/>
    </location>
</feature>
<feature type="transmembrane region" description="Helical" evidence="14">
    <location>
        <begin position="456"/>
        <end position="474"/>
    </location>
</feature>
<proteinExistence type="inferred from homology"/>
<keyword evidence="18" id="KW-1185">Reference proteome</keyword>
<evidence type="ECO:0000256" key="12">
    <source>
        <dbReference type="ARBA" id="ARBA00023008"/>
    </source>
</evidence>
<comment type="caution">
    <text evidence="17">The sequence shown here is derived from an EMBL/GenBank/DDBJ whole genome shotgun (WGS) entry which is preliminary data.</text>
</comment>
<dbReference type="GO" id="GO:0016682">
    <property type="term" value="F:oxidoreductase activity, acting on diphenols and related substances as donors, oxygen as acceptor"/>
    <property type="evidence" value="ECO:0007669"/>
    <property type="project" value="InterPro"/>
</dbReference>
<evidence type="ECO:0000256" key="7">
    <source>
        <dbReference type="ARBA" id="ARBA00022692"/>
    </source>
</evidence>
<feature type="transmembrane region" description="Helical" evidence="14">
    <location>
        <begin position="103"/>
        <end position="127"/>
    </location>
</feature>
<dbReference type="PROSITE" id="PS50855">
    <property type="entry name" value="COX1"/>
    <property type="match status" value="1"/>
</dbReference>
<evidence type="ECO:0000256" key="4">
    <source>
        <dbReference type="ARBA" id="ARBA00022475"/>
    </source>
</evidence>
<dbReference type="RefSeq" id="WP_114726821.1">
    <property type="nucleotide sequence ID" value="NZ_BJMI01000005.1"/>
</dbReference>
<reference evidence="17 18" key="1">
    <citation type="submission" date="2018-07" db="EMBL/GenBank/DDBJ databases">
        <title>Genomic Encyclopedia of Type Strains, Phase IV (KMG-IV): sequencing the most valuable type-strain genomes for metagenomic binning, comparative biology and taxonomic classification.</title>
        <authorList>
            <person name="Goeker M."/>
        </authorList>
    </citation>
    <scope>NUCLEOTIDE SEQUENCE [LARGE SCALE GENOMIC DNA]</scope>
    <source>
        <strain evidence="17 18">DSM 5603</strain>
    </source>
</reference>
<comment type="similarity">
    <text evidence="2">Belongs to the heme-copper respiratory oxidase family.</text>
</comment>
<evidence type="ECO:0000256" key="6">
    <source>
        <dbReference type="ARBA" id="ARBA00022660"/>
    </source>
</evidence>
<feature type="transmembrane region" description="Helical" evidence="14">
    <location>
        <begin position="494"/>
        <end position="518"/>
    </location>
</feature>
<dbReference type="OrthoDB" id="9803294at2"/>
<keyword evidence="3" id="KW-0813">Transport</keyword>
<dbReference type="Proteomes" id="UP000254958">
    <property type="component" value="Unassembled WGS sequence"/>
</dbReference>
<feature type="transmembrane region" description="Helical" evidence="14">
    <location>
        <begin position="16"/>
        <end position="38"/>
    </location>
</feature>
<dbReference type="EMBL" id="QQAW01000003">
    <property type="protein sequence ID" value="RDI38672.1"/>
    <property type="molecule type" value="Genomic_DNA"/>
</dbReference>
<keyword evidence="10 14" id="KW-1133">Transmembrane helix</keyword>
<accession>A0A370G4H5</accession>
<evidence type="ECO:0000256" key="14">
    <source>
        <dbReference type="SAM" id="Phobius"/>
    </source>
</evidence>
<feature type="transmembrane region" description="Helical" evidence="14">
    <location>
        <begin position="310"/>
        <end position="334"/>
    </location>
</feature>
<keyword evidence="11" id="KW-0408">Iron</keyword>
<dbReference type="PANTHER" id="PTHR10422:SF35">
    <property type="entry name" value="CYTOCHROME BO(3) UBIQUINOL OXIDASE SUBUNIT 1"/>
    <property type="match status" value="1"/>
</dbReference>
<evidence type="ECO:0000313" key="17">
    <source>
        <dbReference type="EMBL" id="RDI38672.1"/>
    </source>
</evidence>
<evidence type="ECO:0000313" key="16">
    <source>
        <dbReference type="EMBL" id="MBB2186137.1"/>
    </source>
</evidence>
<evidence type="ECO:0000256" key="11">
    <source>
        <dbReference type="ARBA" id="ARBA00023004"/>
    </source>
</evidence>
<feature type="transmembrane region" description="Helical" evidence="14">
    <location>
        <begin position="230"/>
        <end position="253"/>
    </location>
</feature>
<dbReference type="PANTHER" id="PTHR10422">
    <property type="entry name" value="CYTOCHROME C OXIDASE SUBUNIT 1"/>
    <property type="match status" value="1"/>
</dbReference>
<keyword evidence="7 14" id="KW-0812">Transmembrane</keyword>
<evidence type="ECO:0000313" key="19">
    <source>
        <dbReference type="Proteomes" id="UP000562982"/>
    </source>
</evidence>
<feature type="transmembrane region" description="Helical" evidence="14">
    <location>
        <begin position="380"/>
        <end position="403"/>
    </location>
</feature>
<dbReference type="Proteomes" id="UP000562982">
    <property type="component" value="Unassembled WGS sequence"/>
</dbReference>
<organism evidence="17 18">
    <name type="scientific">Gluconacetobacter liquefaciens</name>
    <name type="common">Acetobacter liquefaciens</name>
    <dbReference type="NCBI Taxonomy" id="89584"/>
    <lineage>
        <taxon>Bacteria</taxon>
        <taxon>Pseudomonadati</taxon>
        <taxon>Pseudomonadota</taxon>
        <taxon>Alphaproteobacteria</taxon>
        <taxon>Acetobacterales</taxon>
        <taxon>Acetobacteraceae</taxon>
        <taxon>Gluconacetobacter</taxon>
    </lineage>
</organism>
<dbReference type="AlphaFoldDB" id="A0A370G4H5"/>
<comment type="subcellular location">
    <subcellularLocation>
        <location evidence="1">Cell membrane</location>
        <topology evidence="1">Multi-pass membrane protein</topology>
    </subcellularLocation>
</comment>
<gene>
    <name evidence="16" type="primary">cyoB</name>
    <name evidence="17" type="ORF">C7453_103132</name>
    <name evidence="16" type="ORF">HLH32_07010</name>
</gene>
<evidence type="ECO:0000313" key="18">
    <source>
        <dbReference type="Proteomes" id="UP000254958"/>
    </source>
</evidence>
<dbReference type="GO" id="GO:0009486">
    <property type="term" value="F:cytochrome bo3 ubiquinol oxidase activity"/>
    <property type="evidence" value="ECO:0007669"/>
    <property type="project" value="TreeGrafter"/>
</dbReference>
<dbReference type="Gene3D" id="1.20.210.10">
    <property type="entry name" value="Cytochrome c oxidase-like, subunit I domain"/>
    <property type="match status" value="1"/>
</dbReference>
<dbReference type="PRINTS" id="PR01165">
    <property type="entry name" value="CYCOXIDASEI"/>
</dbReference>
<keyword evidence="5" id="KW-0349">Heme</keyword>
<feature type="transmembrane region" description="Helical" evidence="14">
    <location>
        <begin position="415"/>
        <end position="435"/>
    </location>
</feature>
<keyword evidence="13 14" id="KW-0472">Membrane</keyword>
<evidence type="ECO:0000256" key="8">
    <source>
        <dbReference type="ARBA" id="ARBA00022723"/>
    </source>
</evidence>
<name>A0A370G4H5_GLULI</name>
<evidence type="ECO:0000256" key="1">
    <source>
        <dbReference type="ARBA" id="ARBA00004651"/>
    </source>
</evidence>
<dbReference type="GO" id="GO:0022904">
    <property type="term" value="P:respiratory electron transport chain"/>
    <property type="evidence" value="ECO:0007669"/>
    <property type="project" value="TreeGrafter"/>
</dbReference>
<evidence type="ECO:0000256" key="13">
    <source>
        <dbReference type="ARBA" id="ARBA00023136"/>
    </source>
</evidence>
<keyword evidence="12" id="KW-0186">Copper</keyword>
<feature type="transmembrane region" description="Helical" evidence="14">
    <location>
        <begin position="593"/>
        <end position="614"/>
    </location>
</feature>
<evidence type="ECO:0000256" key="5">
    <source>
        <dbReference type="ARBA" id="ARBA00022617"/>
    </source>
</evidence>
<dbReference type="GO" id="GO:0009060">
    <property type="term" value="P:aerobic respiration"/>
    <property type="evidence" value="ECO:0007669"/>
    <property type="project" value="InterPro"/>
</dbReference>
<dbReference type="GO" id="GO:0015990">
    <property type="term" value="P:electron transport coupled proton transport"/>
    <property type="evidence" value="ECO:0007669"/>
    <property type="project" value="TreeGrafter"/>
</dbReference>
<evidence type="ECO:0000256" key="9">
    <source>
        <dbReference type="ARBA" id="ARBA00022982"/>
    </source>
</evidence>
<reference evidence="16 19" key="2">
    <citation type="submission" date="2020-04" db="EMBL/GenBank/DDBJ databases">
        <title>Description of novel Gluconacetobacter.</title>
        <authorList>
            <person name="Sombolestani A."/>
        </authorList>
    </citation>
    <scope>NUCLEOTIDE SEQUENCE [LARGE SCALE GENOMIC DNA]</scope>
    <source>
        <strain evidence="16 19">LMG 1382</strain>
    </source>
</reference>
<dbReference type="FunFam" id="1.20.210.10:FF:000002">
    <property type="entry name" value="Cytochrome o ubiquinol oxidase, subunit I"/>
    <property type="match status" value="1"/>
</dbReference>
<dbReference type="GO" id="GO:0020037">
    <property type="term" value="F:heme binding"/>
    <property type="evidence" value="ECO:0007669"/>
    <property type="project" value="InterPro"/>
</dbReference>
<dbReference type="InterPro" id="IPR014207">
    <property type="entry name" value="Cyt_c_ubiqinol_oxidase_su1"/>
</dbReference>
<keyword evidence="8" id="KW-0479">Metal-binding</keyword>
<feature type="transmembrane region" description="Helical" evidence="14">
    <location>
        <begin position="273"/>
        <end position="298"/>
    </location>
</feature>
<protein>
    <submittedName>
        <fullName evidence="17">Cytochrome bo3 quinol oxidase subunit 1 apoprotein</fullName>
    </submittedName>
    <submittedName>
        <fullName evidence="16">Cytochrome o ubiquinol oxidase subunit I</fullName>
    </submittedName>
</protein>
<keyword evidence="4" id="KW-1003">Cell membrane</keyword>
<dbReference type="InterPro" id="IPR000883">
    <property type="entry name" value="Cyt_C_Oxase_1"/>
</dbReference>
<evidence type="ECO:0000259" key="15">
    <source>
        <dbReference type="PROSITE" id="PS50855"/>
    </source>
</evidence>